<dbReference type="PANTHER" id="PTHR38108">
    <property type="entry name" value="UPF0319 PROTEIN YCCT"/>
    <property type="match status" value="1"/>
</dbReference>
<evidence type="ECO:0000313" key="5">
    <source>
        <dbReference type="Proteomes" id="UP000006457"/>
    </source>
</evidence>
<proteinExistence type="inferred from homology"/>
<feature type="signal peptide" evidence="3">
    <location>
        <begin position="1"/>
        <end position="21"/>
    </location>
</feature>
<dbReference type="HAMAP" id="MF_00789">
    <property type="entry name" value="UPF0319"/>
    <property type="match status" value="1"/>
</dbReference>
<feature type="chain" id="PRO_5009014527" description="UPF0319 protein HMPREF1052_1387" evidence="3">
    <location>
        <begin position="22"/>
        <end position="217"/>
    </location>
</feature>
<evidence type="ECO:0000256" key="2">
    <source>
        <dbReference type="ARBA" id="ARBA00022729"/>
    </source>
</evidence>
<dbReference type="NCBIfam" id="NF002516">
    <property type="entry name" value="PRK01904.1"/>
    <property type="match status" value="1"/>
</dbReference>
<dbReference type="eggNOG" id="COG3110">
    <property type="taxonomic scope" value="Bacteria"/>
</dbReference>
<reference evidence="4 5" key="1">
    <citation type="submission" date="2012-03" db="EMBL/GenBank/DDBJ databases">
        <authorList>
            <person name="Harkins D.M."/>
            <person name="Madupu R."/>
            <person name="Durkin A.S."/>
            <person name="Torralba M."/>
            <person name="Methe B."/>
            <person name="Sutton G.G."/>
            <person name="Nelson K.E."/>
        </authorList>
    </citation>
    <scope>NUCLEOTIDE SEQUENCE [LARGE SCALE GENOMIC DNA]</scope>
    <source>
        <strain evidence="4 5">CCUG 2042</strain>
    </source>
</reference>
<dbReference type="RefSeq" id="WP_005761033.1">
    <property type="nucleotide sequence ID" value="NZ_AJSX01000034.1"/>
</dbReference>
<dbReference type="InterPro" id="IPR018635">
    <property type="entry name" value="UPF0319"/>
</dbReference>
<sequence precursor="true">MKLRLTALAMTALLTSTATIAGVVTTSSNVEFVAIDGQKANKSLLKQAKSFEINDTKKHQVVVRVSEILRGAESGLFESDPIVVTFDGRSEDIQLSAPSLKNKRDIENFKASPKIIVKTSAGADVANQQEYLMQEGFLPSVNLVDNLSSYNTSGAKAAVPALASTTMTTAMGTTAGKVAKSKVVVQGENAAEQMLQYWFQQADKETQTRFLNWAKKQ</sequence>
<evidence type="ECO:0000256" key="3">
    <source>
        <dbReference type="HAMAP-Rule" id="MF_00789"/>
    </source>
</evidence>
<comment type="caution">
    <text evidence="4">The sequence shown here is derived from an EMBL/GenBank/DDBJ whole genome shotgun (WGS) entry which is preliminary data.</text>
</comment>
<gene>
    <name evidence="4" type="ORF">HMPREF1052_1387</name>
</gene>
<keyword evidence="2 3" id="KW-0732">Signal</keyword>
<dbReference type="Proteomes" id="UP000006457">
    <property type="component" value="Unassembled WGS sequence"/>
</dbReference>
<evidence type="ECO:0000256" key="1">
    <source>
        <dbReference type="ARBA" id="ARBA00008490"/>
    </source>
</evidence>
<dbReference type="Pfam" id="PF09829">
    <property type="entry name" value="DUF2057"/>
    <property type="match status" value="1"/>
</dbReference>
<dbReference type="EMBL" id="AJSX01000034">
    <property type="protein sequence ID" value="EIJ68799.1"/>
    <property type="molecule type" value="Genomic_DNA"/>
</dbReference>
<dbReference type="PANTHER" id="PTHR38108:SF1">
    <property type="entry name" value="UPF0319 PROTEIN YCCT"/>
    <property type="match status" value="1"/>
</dbReference>
<comment type="similarity">
    <text evidence="1 3">Belongs to the UPF0319 family.</text>
</comment>
<dbReference type="AlphaFoldDB" id="I3DAQ6"/>
<name>I3DAQ6_9PAST</name>
<accession>I3DAQ6</accession>
<keyword evidence="5" id="KW-1185">Reference proteome</keyword>
<dbReference type="OrthoDB" id="6428208at2"/>
<dbReference type="PATRIC" id="fig|1095749.3.peg.1491"/>
<organism evidence="4 5">
    <name type="scientific">Pasteurella bettyae CCUG 2042</name>
    <dbReference type="NCBI Taxonomy" id="1095749"/>
    <lineage>
        <taxon>Bacteria</taxon>
        <taxon>Pseudomonadati</taxon>
        <taxon>Pseudomonadota</taxon>
        <taxon>Gammaproteobacteria</taxon>
        <taxon>Pasteurellales</taxon>
        <taxon>Pasteurellaceae</taxon>
        <taxon>Pasteurella</taxon>
    </lineage>
</organism>
<protein>
    <recommendedName>
        <fullName evidence="3">UPF0319 protein HMPREF1052_1387</fullName>
    </recommendedName>
</protein>
<evidence type="ECO:0000313" key="4">
    <source>
        <dbReference type="EMBL" id="EIJ68799.1"/>
    </source>
</evidence>